<gene>
    <name evidence="1" type="ORF">EHS13_22680</name>
</gene>
<dbReference type="AlphaFoldDB" id="A0A6B8RWF0"/>
<dbReference type="KEGG" id="ppsc:EHS13_22680"/>
<evidence type="ECO:0000313" key="1">
    <source>
        <dbReference type="EMBL" id="QGR00213.1"/>
    </source>
</evidence>
<sequence>MSIISFKNKPIRVLYILSTPQNLNQLKNKLTEMELNLDFRKKLKKISSVELINDVAIFIYNDGTKLYLEVS</sequence>
<protein>
    <submittedName>
        <fullName evidence="1">Uncharacterized protein</fullName>
    </submittedName>
</protein>
<evidence type="ECO:0000313" key="2">
    <source>
        <dbReference type="Proteomes" id="UP000426246"/>
    </source>
</evidence>
<dbReference type="OrthoDB" id="2662826at2"/>
<reference evidence="2" key="1">
    <citation type="submission" date="2018-11" db="EMBL/GenBank/DDBJ databases">
        <title>Complete genome sequence of Paenibacillus sp. ML311-T8.</title>
        <authorList>
            <person name="Nam Y.-D."/>
            <person name="Kang J."/>
            <person name="Chung W.-H."/>
            <person name="Park Y.S."/>
        </authorList>
    </citation>
    <scope>NUCLEOTIDE SEQUENCE [LARGE SCALE GENOMIC DNA]</scope>
    <source>
        <strain evidence="2">ML311-T8</strain>
    </source>
</reference>
<keyword evidence="2" id="KW-1185">Reference proteome</keyword>
<name>A0A6B8RWF0_9BACL</name>
<dbReference type="Proteomes" id="UP000426246">
    <property type="component" value="Chromosome"/>
</dbReference>
<dbReference type="EMBL" id="CP034235">
    <property type="protein sequence ID" value="QGR00213.1"/>
    <property type="molecule type" value="Genomic_DNA"/>
</dbReference>
<accession>A0A6B8RWF0</accession>
<proteinExistence type="predicted"/>
<organism evidence="1 2">
    <name type="scientific">Paenibacillus psychroresistens</name>
    <dbReference type="NCBI Taxonomy" id="1778678"/>
    <lineage>
        <taxon>Bacteria</taxon>
        <taxon>Bacillati</taxon>
        <taxon>Bacillota</taxon>
        <taxon>Bacilli</taxon>
        <taxon>Bacillales</taxon>
        <taxon>Paenibacillaceae</taxon>
        <taxon>Paenibacillus</taxon>
    </lineage>
</organism>